<dbReference type="EMBL" id="WXWW01000152">
    <property type="protein sequence ID" value="NAW65538.1"/>
    <property type="molecule type" value="Genomic_DNA"/>
</dbReference>
<evidence type="ECO:0000313" key="2">
    <source>
        <dbReference type="Proteomes" id="UP000465712"/>
    </source>
</evidence>
<proteinExistence type="predicted"/>
<evidence type="ECO:0000313" key="1">
    <source>
        <dbReference type="EMBL" id="NAW65538.1"/>
    </source>
</evidence>
<accession>A0A7X4XVQ8</accession>
<dbReference type="AlphaFoldDB" id="A0A7X4XVQ8"/>
<name>A0A7X4XVQ8_9GAMM</name>
<organism evidence="1 2">
    <name type="scientific">Photobacterium halotolerans</name>
    <dbReference type="NCBI Taxonomy" id="265726"/>
    <lineage>
        <taxon>Bacteria</taxon>
        <taxon>Pseudomonadati</taxon>
        <taxon>Pseudomonadota</taxon>
        <taxon>Gammaproteobacteria</taxon>
        <taxon>Vibrionales</taxon>
        <taxon>Vibrionaceae</taxon>
        <taxon>Photobacterium</taxon>
    </lineage>
</organism>
<dbReference type="OrthoDB" id="9807855at2"/>
<protein>
    <recommendedName>
        <fullName evidence="3">Cytoplasmic protein</fullName>
    </recommendedName>
</protein>
<reference evidence="1 2" key="1">
    <citation type="submission" date="2017-05" db="EMBL/GenBank/DDBJ databases">
        <title>High clonality and local adaptation shapes Vibrionaceae linages within an endangered oasis.</title>
        <authorList>
            <person name="Vazquez-Rosas-Landa M."/>
        </authorList>
    </citation>
    <scope>NUCLEOTIDE SEQUENCE [LARGE SCALE GENOMIC DNA]</scope>
    <source>
        <strain evidence="1 2">P46_P4S1P180</strain>
    </source>
</reference>
<dbReference type="InterPro" id="IPR024530">
    <property type="entry name" value="QSregVF_b"/>
</dbReference>
<comment type="caution">
    <text evidence="1">The sequence shown here is derived from an EMBL/GenBank/DDBJ whole genome shotgun (WGS) entry which is preliminary data.</text>
</comment>
<dbReference type="Pfam" id="PF12843">
    <property type="entry name" value="QSregVF_b"/>
    <property type="match status" value="1"/>
</dbReference>
<gene>
    <name evidence="1" type="ORF">CAG72_09935</name>
</gene>
<dbReference type="Proteomes" id="UP000465712">
    <property type="component" value="Unassembled WGS sequence"/>
</dbReference>
<sequence>MFEKRDLVKLANMKMPFGKYSGRVLIDLPEPYLLWFAKQGFPEGELGRLLAITLEMKIEGLEEVIRPLKGFRLDAQA</sequence>
<evidence type="ECO:0008006" key="3">
    <source>
        <dbReference type="Google" id="ProtNLM"/>
    </source>
</evidence>
<dbReference type="RefSeq" id="WP_161444632.1">
    <property type="nucleotide sequence ID" value="NZ_WXWU01000017.1"/>
</dbReference>